<dbReference type="Pfam" id="PF01569">
    <property type="entry name" value="PAP2"/>
    <property type="match status" value="1"/>
</dbReference>
<dbReference type="AlphaFoldDB" id="A0A2G8BB78"/>
<dbReference type="CDD" id="cd03392">
    <property type="entry name" value="PAP2_like_2"/>
    <property type="match status" value="1"/>
</dbReference>
<keyword evidence="2" id="KW-1185">Reference proteome</keyword>
<accession>A0A2G8BB78</accession>
<dbReference type="PANTHER" id="PTHR14969">
    <property type="entry name" value="SPHINGOSINE-1-PHOSPHATE PHOSPHOHYDROLASE"/>
    <property type="match status" value="1"/>
</dbReference>
<dbReference type="OrthoDB" id="5289372at2"/>
<dbReference type="InterPro" id="IPR036938">
    <property type="entry name" value="PAP2/HPO_sf"/>
</dbReference>
<gene>
    <name evidence="1" type="ORF">MHEC_25830</name>
</gene>
<name>A0A2G8BB78_9MYCO</name>
<dbReference type="InterPro" id="IPR000326">
    <property type="entry name" value="PAP2/HPO"/>
</dbReference>
<dbReference type="SUPFAM" id="SSF48317">
    <property type="entry name" value="Acid phosphatase/Vanadium-dependent haloperoxidase"/>
    <property type="match status" value="1"/>
</dbReference>
<dbReference type="Gene3D" id="1.20.144.10">
    <property type="entry name" value="Phosphatidic acid phosphatase type 2/haloperoxidase"/>
    <property type="match status" value="1"/>
</dbReference>
<organism evidence="1 2">
    <name type="scientific">Mycobacterium heckeshornense</name>
    <dbReference type="NCBI Taxonomy" id="110505"/>
    <lineage>
        <taxon>Bacteria</taxon>
        <taxon>Bacillati</taxon>
        <taxon>Actinomycetota</taxon>
        <taxon>Actinomycetes</taxon>
        <taxon>Mycobacteriales</taxon>
        <taxon>Mycobacteriaceae</taxon>
        <taxon>Mycobacterium</taxon>
    </lineage>
</organism>
<evidence type="ECO:0000313" key="2">
    <source>
        <dbReference type="Proteomes" id="UP000595446"/>
    </source>
</evidence>
<reference evidence="1 2" key="1">
    <citation type="submission" date="2020-12" db="EMBL/GenBank/DDBJ databases">
        <title>Complete genome sequence of Mycobacterium heckeshornense JCM 15655T, closely related to a pathogenic non-tuberculous mycobacterial species Mycobacterium xenopi.</title>
        <authorList>
            <person name="Yoshida M."/>
            <person name="Fukano H."/>
            <person name="Asakura T."/>
            <person name="Suzuki M."/>
            <person name="Hoshino Y."/>
        </authorList>
    </citation>
    <scope>NUCLEOTIDE SEQUENCE [LARGE SCALE GENOMIC DNA]</scope>
    <source>
        <strain evidence="1 2">JCM 15655</strain>
    </source>
</reference>
<sequence length="304" mass="31848">MTYGPGAQDFGLVSVGVLVSLILLAAAAVWVARSRDLVPVLWARLRNIAAVTRAEAWARETWHDRGWSVPRRWPRFEVAGVALLIGLAVVVALGAGFTEVLDDVLEGDGIAGIDQPAARWLATHRDLWMTTALRAITGAGGGAASGAVAASACAVASWRARSWAPVVFGLAGAGGITLVLFTAKALVVRDRPPLPFAAIAADGYSFPSGHAAGAAAGASLSVWMLTRWLITCWAGRVAAWTVAIGVAAVMGFSRVYLGVHYISDVVAGWLLGAAWAGAVMVIGSWWDNTRRARTRQPVSGDRTA</sequence>
<dbReference type="PANTHER" id="PTHR14969:SF13">
    <property type="entry name" value="AT30094P"/>
    <property type="match status" value="1"/>
</dbReference>
<evidence type="ECO:0000313" key="1">
    <source>
        <dbReference type="EMBL" id="BCO36150.1"/>
    </source>
</evidence>
<dbReference type="SMART" id="SM00014">
    <property type="entry name" value="acidPPc"/>
    <property type="match status" value="1"/>
</dbReference>
<dbReference type="RefSeq" id="WP_082170021.1">
    <property type="nucleotide sequence ID" value="NZ_AP024237.1"/>
</dbReference>
<dbReference type="EMBL" id="AP024237">
    <property type="protein sequence ID" value="BCO36150.1"/>
    <property type="molecule type" value="Genomic_DNA"/>
</dbReference>
<dbReference type="Proteomes" id="UP000595446">
    <property type="component" value="Chromosome"/>
</dbReference>
<proteinExistence type="predicted"/>
<protein>
    <submittedName>
        <fullName evidence="1">Uncharacterized protein</fullName>
    </submittedName>
</protein>